<comment type="caution">
    <text evidence="1">The sequence shown here is derived from an EMBL/GenBank/DDBJ whole genome shotgun (WGS) entry which is preliminary data.</text>
</comment>
<sequence>MYLPKMLLYRTTAGFRERPVKLGCTIQEHPSLGKGTKNGKRNFRCQLPAILIPPDTWERNACGTFSF</sequence>
<organism evidence="1 2">
    <name type="scientific">Alloprevotella tannerae ATCC 51259</name>
    <dbReference type="NCBI Taxonomy" id="626522"/>
    <lineage>
        <taxon>Bacteria</taxon>
        <taxon>Pseudomonadati</taxon>
        <taxon>Bacteroidota</taxon>
        <taxon>Bacteroidia</taxon>
        <taxon>Bacteroidales</taxon>
        <taxon>Prevotellaceae</taxon>
        <taxon>Alloprevotella</taxon>
    </lineage>
</organism>
<proteinExistence type="predicted"/>
<accession>C9LIS3</accession>
<evidence type="ECO:0000313" key="1">
    <source>
        <dbReference type="EMBL" id="EEX70890.1"/>
    </source>
</evidence>
<dbReference type="HOGENOM" id="CLU_2808893_0_0_10"/>
<dbReference type="EMBL" id="ACIJ02000023">
    <property type="protein sequence ID" value="EEX70890.1"/>
    <property type="molecule type" value="Genomic_DNA"/>
</dbReference>
<keyword evidence="2" id="KW-1185">Reference proteome</keyword>
<gene>
    <name evidence="1" type="ORF">GCWU000325_02132</name>
</gene>
<protein>
    <submittedName>
        <fullName evidence="1">Uncharacterized protein</fullName>
    </submittedName>
</protein>
<dbReference type="AlphaFoldDB" id="C9LIS3"/>
<name>C9LIS3_9BACT</name>
<reference evidence="1" key="1">
    <citation type="submission" date="2009-09" db="EMBL/GenBank/DDBJ databases">
        <authorList>
            <person name="Weinstock G."/>
            <person name="Sodergren E."/>
            <person name="Clifton S."/>
            <person name="Fulton L."/>
            <person name="Fulton B."/>
            <person name="Courtney L."/>
            <person name="Fronick C."/>
            <person name="Harrison M."/>
            <person name="Strong C."/>
            <person name="Farmer C."/>
            <person name="Delahaunty K."/>
            <person name="Markovic C."/>
            <person name="Hall O."/>
            <person name="Minx P."/>
            <person name="Tomlinson C."/>
            <person name="Mitreva M."/>
            <person name="Nelson J."/>
            <person name="Hou S."/>
            <person name="Wollam A."/>
            <person name="Pepin K.H."/>
            <person name="Johnson M."/>
            <person name="Bhonagiri V."/>
            <person name="Nash W.E."/>
            <person name="Warren W."/>
            <person name="Chinwalla A."/>
            <person name="Mardis E.R."/>
            <person name="Wilson R.K."/>
        </authorList>
    </citation>
    <scope>NUCLEOTIDE SEQUENCE [LARGE SCALE GENOMIC DNA]</scope>
    <source>
        <strain evidence="1">ATCC 51259</strain>
    </source>
</reference>
<evidence type="ECO:0000313" key="2">
    <source>
        <dbReference type="Proteomes" id="UP000003460"/>
    </source>
</evidence>
<dbReference type="Proteomes" id="UP000003460">
    <property type="component" value="Unassembled WGS sequence"/>
</dbReference>